<evidence type="ECO:0000313" key="2">
    <source>
        <dbReference type="Proteomes" id="UP000233551"/>
    </source>
</evidence>
<keyword evidence="2" id="KW-1185">Reference proteome</keyword>
<dbReference type="Proteomes" id="UP000233551">
    <property type="component" value="Unassembled WGS sequence"/>
</dbReference>
<feature type="non-terminal residue" evidence="1">
    <location>
        <position position="1"/>
    </location>
</feature>
<name>A0A2I0HLT9_PUNGR</name>
<reference evidence="1 2" key="1">
    <citation type="submission" date="2017-11" db="EMBL/GenBank/DDBJ databases">
        <title>De-novo sequencing of pomegranate (Punica granatum L.) genome.</title>
        <authorList>
            <person name="Akparov Z."/>
            <person name="Amiraslanov A."/>
            <person name="Hajiyeva S."/>
            <person name="Abbasov M."/>
            <person name="Kaur K."/>
            <person name="Hamwieh A."/>
            <person name="Solovyev V."/>
            <person name="Salamov A."/>
            <person name="Braich B."/>
            <person name="Kosarev P."/>
            <person name="Mahmoud A."/>
            <person name="Hajiyev E."/>
            <person name="Babayeva S."/>
            <person name="Izzatullayeva V."/>
            <person name="Mammadov A."/>
            <person name="Mammadov A."/>
            <person name="Sharifova S."/>
            <person name="Ojaghi J."/>
            <person name="Eynullazada K."/>
            <person name="Bayramov B."/>
            <person name="Abdulazimova A."/>
            <person name="Shahmuradov I."/>
        </authorList>
    </citation>
    <scope>NUCLEOTIDE SEQUENCE [LARGE SCALE GENOMIC DNA]</scope>
    <source>
        <strain evidence="2">cv. AG2017</strain>
        <tissue evidence="1">Leaf</tissue>
    </source>
</reference>
<evidence type="ECO:0000313" key="1">
    <source>
        <dbReference type="EMBL" id="PKI32664.1"/>
    </source>
</evidence>
<dbReference type="EMBL" id="PGOL01007471">
    <property type="protein sequence ID" value="PKI32664.1"/>
    <property type="molecule type" value="Genomic_DNA"/>
</dbReference>
<comment type="caution">
    <text evidence="1">The sequence shown here is derived from an EMBL/GenBank/DDBJ whole genome shotgun (WGS) entry which is preliminary data.</text>
</comment>
<proteinExistence type="predicted"/>
<sequence>NDDVVSYVNVPAQFKSQVEDAEEGLKKGLYKKLPATEVQRDGGSDAAQTGGYLIGNGNVVNYVSIPAQFKSQAEDAEEGLKRGLYKKEKGGGR</sequence>
<organism evidence="1 2">
    <name type="scientific">Punica granatum</name>
    <name type="common">Pomegranate</name>
    <dbReference type="NCBI Taxonomy" id="22663"/>
    <lineage>
        <taxon>Eukaryota</taxon>
        <taxon>Viridiplantae</taxon>
        <taxon>Streptophyta</taxon>
        <taxon>Embryophyta</taxon>
        <taxon>Tracheophyta</taxon>
        <taxon>Spermatophyta</taxon>
        <taxon>Magnoliopsida</taxon>
        <taxon>eudicotyledons</taxon>
        <taxon>Gunneridae</taxon>
        <taxon>Pentapetalae</taxon>
        <taxon>rosids</taxon>
        <taxon>malvids</taxon>
        <taxon>Myrtales</taxon>
        <taxon>Lythraceae</taxon>
        <taxon>Punica</taxon>
    </lineage>
</organism>
<dbReference type="AlphaFoldDB" id="A0A2I0HLT9"/>
<accession>A0A2I0HLT9</accession>
<protein>
    <submittedName>
        <fullName evidence="1">Uncharacterized protein</fullName>
    </submittedName>
</protein>
<gene>
    <name evidence="1" type="ORF">CRG98_046929</name>
</gene>